<keyword evidence="3" id="KW-0732">Signal</keyword>
<dbReference type="RefSeq" id="WP_305107891.1">
    <property type="nucleotide sequence ID" value="NZ_JAUTWS010000067.1"/>
</dbReference>
<accession>A0ABT9EAE9</accession>
<feature type="compositionally biased region" description="Low complexity" evidence="2">
    <location>
        <begin position="212"/>
        <end position="239"/>
    </location>
</feature>
<evidence type="ECO:0000256" key="3">
    <source>
        <dbReference type="SAM" id="SignalP"/>
    </source>
</evidence>
<proteinExistence type="predicted"/>
<evidence type="ECO:0000313" key="5">
    <source>
        <dbReference type="Proteomes" id="UP001243009"/>
    </source>
</evidence>
<evidence type="ECO:0000313" key="4">
    <source>
        <dbReference type="EMBL" id="MDO9713030.1"/>
    </source>
</evidence>
<comment type="caution">
    <text evidence="4">The sequence shown here is derived from an EMBL/GenBank/DDBJ whole genome shotgun (WGS) entry which is preliminary data.</text>
</comment>
<feature type="chain" id="PRO_5047453543" description="Tetratricopeptide repeat protein" evidence="3">
    <location>
        <begin position="22"/>
        <end position="804"/>
    </location>
</feature>
<name>A0ABT9EAE9_9PROT</name>
<feature type="signal peptide" evidence="3">
    <location>
        <begin position="1"/>
        <end position="21"/>
    </location>
</feature>
<protein>
    <recommendedName>
        <fullName evidence="6">Tetratricopeptide repeat protein</fullName>
    </recommendedName>
</protein>
<feature type="coiled-coil region" evidence="1">
    <location>
        <begin position="438"/>
        <end position="465"/>
    </location>
</feature>
<evidence type="ECO:0000256" key="2">
    <source>
        <dbReference type="SAM" id="MobiDB-lite"/>
    </source>
</evidence>
<gene>
    <name evidence="4" type="ORF">Q7A36_32175</name>
</gene>
<feature type="region of interest" description="Disordered" evidence="2">
    <location>
        <begin position="166"/>
        <end position="192"/>
    </location>
</feature>
<sequence length="804" mass="83390">MFRAALLASVPLALLAAPLRAQPTPAAAEAVPGRAAPASVLVRTGQHVGHGRVVLHLPSLPPYTMRKSDDGWELRLTGDYALDLSTIRPLTELSGLAARREGGETVLTLRTNMEAEARSATGSGMLWIDLHPTAPRATAQEAERRRLADRAVNLGLMTREQAEAALRPAARPGPVPVPKPAATPPSGPPVAAEGEAALRSQLLAQIGQMNGAAPAAPARRGASPAAPTRPAAPVRPAAAPAVAPAPAPAAAPARPTCGISPLFPAGWQAASGSVADRLTALRAAFARSQESLAETADLAEFYLAQGLAEEAVALAQSRPTEGLPSPDQARLARAADAARLLLRQPVDADSLLLADRPECEREDLALWQALNAAATGDAARVAALVPRARTALREAPERLRFALAFALADTVEEDVEALRSLLAPLRNARGSEAEMAGRAWLQARIARLENNRDEEMRQLTRAAGAGRTLPALFARARLAGLQAEATGPEAARAEARLVDVLRTYRFEPLGEEAAVMLGGLLVGRGDYAGALEAGESAGSATAHPGVESRGALLIARILRRLMTEEGGSPGVGERLALWWRYEGYATPGERGDDIRMGAARLLLRQGFPGAALDALRQLGPATAASPAGMALLAQAEATAPEGDPQRALALLRDLPASPEARRSTAAALARLDRPAEAARALDGLGGIADRLARAGYLYAARAWPAAAGAYADLLRDPALDAAGRAEATPRFASAAALAGTRPAEPVPDTALAVDATSMQLLRLTAASAPASAPPAGPQAGVAAIRTAIERARDIEALLPPQKDR</sequence>
<evidence type="ECO:0008006" key="6">
    <source>
        <dbReference type="Google" id="ProtNLM"/>
    </source>
</evidence>
<evidence type="ECO:0000256" key="1">
    <source>
        <dbReference type="SAM" id="Coils"/>
    </source>
</evidence>
<dbReference type="Proteomes" id="UP001243009">
    <property type="component" value="Unassembled WGS sequence"/>
</dbReference>
<keyword evidence="5" id="KW-1185">Reference proteome</keyword>
<keyword evidence="1" id="KW-0175">Coiled coil</keyword>
<reference evidence="4 5" key="1">
    <citation type="submission" date="2023-08" db="EMBL/GenBank/DDBJ databases">
        <title>The draft genome sequence of Paracraurococcus sp. LOR1-02.</title>
        <authorList>
            <person name="Kingkaew E."/>
            <person name="Tanasupawat S."/>
        </authorList>
    </citation>
    <scope>NUCLEOTIDE SEQUENCE [LARGE SCALE GENOMIC DNA]</scope>
    <source>
        <strain evidence="4 5">LOR1-02</strain>
    </source>
</reference>
<dbReference type="EMBL" id="JAUTWS010000067">
    <property type="protein sequence ID" value="MDO9713030.1"/>
    <property type="molecule type" value="Genomic_DNA"/>
</dbReference>
<feature type="compositionally biased region" description="Pro residues" evidence="2">
    <location>
        <begin position="171"/>
        <end position="188"/>
    </location>
</feature>
<organism evidence="4 5">
    <name type="scientific">Paracraurococcus lichenis</name>
    <dbReference type="NCBI Taxonomy" id="3064888"/>
    <lineage>
        <taxon>Bacteria</taxon>
        <taxon>Pseudomonadati</taxon>
        <taxon>Pseudomonadota</taxon>
        <taxon>Alphaproteobacteria</taxon>
        <taxon>Acetobacterales</taxon>
        <taxon>Roseomonadaceae</taxon>
        <taxon>Paracraurococcus</taxon>
    </lineage>
</organism>
<feature type="region of interest" description="Disordered" evidence="2">
    <location>
        <begin position="209"/>
        <end position="239"/>
    </location>
</feature>